<reference evidence="2" key="1">
    <citation type="submission" date="2016-10" db="EMBL/GenBank/DDBJ databases">
        <authorList>
            <person name="Varghese N."/>
            <person name="Submissions S."/>
        </authorList>
    </citation>
    <scope>NUCLEOTIDE SEQUENCE [LARGE SCALE GENOMIC DNA]</scope>
    <source>
        <strain evidence="2">2SM5</strain>
    </source>
</reference>
<accession>A0A1H1VTU2</accession>
<name>A0A1H1VTU2_9GAMM</name>
<organism evidence="1 2">
    <name type="scientific">Halopseudomonas litoralis</name>
    <dbReference type="NCBI Taxonomy" id="797277"/>
    <lineage>
        <taxon>Bacteria</taxon>
        <taxon>Pseudomonadati</taxon>
        <taxon>Pseudomonadota</taxon>
        <taxon>Gammaproteobacteria</taxon>
        <taxon>Pseudomonadales</taxon>
        <taxon>Pseudomonadaceae</taxon>
        <taxon>Halopseudomonas</taxon>
    </lineage>
</organism>
<dbReference type="AlphaFoldDB" id="A0A1H1VTU2"/>
<dbReference type="Proteomes" id="UP000243426">
    <property type="component" value="Chromosome I"/>
</dbReference>
<gene>
    <name evidence="1" type="ORF">SAMN05216198_3040</name>
</gene>
<keyword evidence="2" id="KW-1185">Reference proteome</keyword>
<proteinExistence type="predicted"/>
<evidence type="ECO:0000313" key="1">
    <source>
        <dbReference type="EMBL" id="SDS88162.1"/>
    </source>
</evidence>
<evidence type="ECO:0000313" key="2">
    <source>
        <dbReference type="Proteomes" id="UP000243426"/>
    </source>
</evidence>
<sequence>MNNYFNYSYRYCSWRFSGRAQDNQTLLRLTR</sequence>
<dbReference type="EMBL" id="LT629748">
    <property type="protein sequence ID" value="SDS88162.1"/>
    <property type="molecule type" value="Genomic_DNA"/>
</dbReference>
<protein>
    <submittedName>
        <fullName evidence="1">Uncharacterized protein</fullName>
    </submittedName>
</protein>